<feature type="compositionally biased region" description="Low complexity" evidence="2">
    <location>
        <begin position="57"/>
        <end position="66"/>
    </location>
</feature>
<evidence type="ECO:0000256" key="1">
    <source>
        <dbReference type="SAM" id="Coils"/>
    </source>
</evidence>
<feature type="compositionally biased region" description="Basic and acidic residues" evidence="2">
    <location>
        <begin position="642"/>
        <end position="677"/>
    </location>
</feature>
<feature type="compositionally biased region" description="Polar residues" evidence="2">
    <location>
        <begin position="123"/>
        <end position="141"/>
    </location>
</feature>
<feature type="region of interest" description="Disordered" evidence="2">
    <location>
        <begin position="712"/>
        <end position="891"/>
    </location>
</feature>
<gene>
    <name evidence="3" type="ORF">TGDOM2_312175</name>
</gene>
<dbReference type="VEuPathDB" id="ToxoDB:TGDOM2_312175"/>
<feature type="compositionally biased region" description="Basic residues" evidence="2">
    <location>
        <begin position="287"/>
        <end position="304"/>
    </location>
</feature>
<accession>A0A086KIK5</accession>
<feature type="region of interest" description="Disordered" evidence="2">
    <location>
        <begin position="231"/>
        <end position="380"/>
    </location>
</feature>
<feature type="compositionally biased region" description="Basic and acidic residues" evidence="2">
    <location>
        <begin position="67"/>
        <end position="83"/>
    </location>
</feature>
<feature type="compositionally biased region" description="Basic and acidic residues" evidence="2">
    <location>
        <begin position="752"/>
        <end position="763"/>
    </location>
</feature>
<feature type="compositionally biased region" description="Basic and acidic residues" evidence="2">
    <location>
        <begin position="318"/>
        <end position="353"/>
    </location>
</feature>
<feature type="compositionally biased region" description="Low complexity" evidence="2">
    <location>
        <begin position="270"/>
        <end position="280"/>
    </location>
</feature>
<keyword evidence="1" id="KW-0175">Coiled coil</keyword>
<feature type="region of interest" description="Disordered" evidence="2">
    <location>
        <begin position="951"/>
        <end position="970"/>
    </location>
</feature>
<organism evidence="3 4">
    <name type="scientific">Toxoplasma gondii GAB2-2007-GAL-DOM2</name>
    <dbReference type="NCBI Taxonomy" id="1130820"/>
    <lineage>
        <taxon>Eukaryota</taxon>
        <taxon>Sar</taxon>
        <taxon>Alveolata</taxon>
        <taxon>Apicomplexa</taxon>
        <taxon>Conoidasida</taxon>
        <taxon>Coccidia</taxon>
        <taxon>Eucoccidiorida</taxon>
        <taxon>Eimeriorina</taxon>
        <taxon>Sarcocystidae</taxon>
        <taxon>Toxoplasma</taxon>
    </lineage>
</organism>
<feature type="compositionally biased region" description="Basic and acidic residues" evidence="2">
    <location>
        <begin position="828"/>
        <end position="837"/>
    </location>
</feature>
<protein>
    <submittedName>
        <fullName evidence="3">Uncharacterized protein</fullName>
    </submittedName>
</protein>
<feature type="compositionally biased region" description="Basic and acidic residues" evidence="2">
    <location>
        <begin position="874"/>
        <end position="884"/>
    </location>
</feature>
<feature type="compositionally biased region" description="Basic and acidic residues" evidence="2">
    <location>
        <begin position="798"/>
        <end position="809"/>
    </location>
</feature>
<evidence type="ECO:0000313" key="3">
    <source>
        <dbReference type="EMBL" id="KFG44223.1"/>
    </source>
</evidence>
<name>A0A086KIK5_TOXGO</name>
<feature type="region of interest" description="Disordered" evidence="2">
    <location>
        <begin position="907"/>
        <end position="946"/>
    </location>
</feature>
<feature type="compositionally biased region" description="Basic and acidic residues" evidence="2">
    <location>
        <begin position="362"/>
        <end position="380"/>
    </location>
</feature>
<feature type="region of interest" description="Disordered" evidence="2">
    <location>
        <begin position="576"/>
        <end position="696"/>
    </location>
</feature>
<feature type="coiled-coil region" evidence="1">
    <location>
        <begin position="1073"/>
        <end position="1103"/>
    </location>
</feature>
<evidence type="ECO:0000313" key="4">
    <source>
        <dbReference type="Proteomes" id="UP000028837"/>
    </source>
</evidence>
<dbReference type="EMBL" id="AHZU02000447">
    <property type="protein sequence ID" value="KFG44223.1"/>
    <property type="molecule type" value="Genomic_DNA"/>
</dbReference>
<sequence length="1103" mass="119297">MGEKPPQSGWIREVTEHLLLIETRNRLLFEATQALSSDEEQEECGWRKESGDRGEGENAANEAAAGMRRENGERDEVQSHRAEGGNGSKDAVDRKKADSETGLPTTAQIAERGSFRSRRQAKVSLSSSLMQQPNRNSSASPNGFHPPRSSTSSSACVAPSHLFSSSPCDFWSRSTCHELQMAHLPADLRDMDFFPCRLLAVKKHATRTDVLLLLLTDGVSTVLAALKPPSPSPAVLSSSFSPPRPASSVPAASSSVHLPYASSFPRPQGSVSSLSSSLASGPAACKARNRASRRSVGRRRHRAASRSTLCPDVAPTVGERKSGDKPSEERKSGGDSRNRGTKEGERRRGREAADGGTLATADKGDKEAEGRARTAGERQREALFTRPQTVAGSEDGGGRYMKAHNLQKIAGEERQDARQVEAETLWCQLIEKHWASTGAPWDRCTSGDVDALLVMMRNIQSTYVEVRPVPRLAFWLASSLPCLLLSAIYPLVSVPHTSGSLSARPTSCVSPWSSPCSFLSDLFPRRPPRASPAPSAGACLSLFDGRIATRAHLSRPRSDLPPPQEKPAFLHRPRGVSASPVHATQTNGKSSPSLSSSSLSAGELPASRPASRASAAEGSSACSSPSGRNGVAMSTRPPDACTEERKRAEERNGEPEEKREGKAEKEEEARAEEGEGKEGEEEREEGAEARALRCIGEETRCTEDNMACAAAQRIERGEARGSASLPGGKTDEDGGPRGANRGDGAGEGNLPWREKTRERREATARVCTPEVVDLCDDETGERLQREGRATGAKRRRSGPRENSVEERREERRRRGQVAVDVSSGKRTHGGEKRKECGGDSVQLESSGSSSASRRSRSPLVSQLSMVVVGTGSEAGERKRQRTDFGFDSMSQTSSLVSRALSTRSDSFCSTVPLSGPWSPWSSPSPACLSPDLSPSPLGSAASVQDSTSSSSRIASFAEAEQATDVSEDREQNRVEKLSVFVYEVEDREARESNPESACREEGQKRLLGVPASRQVRCRDTAGSVRMHRDRSVANVAFSPQVLFDALRSAHRGTIDMEVLRKFRNEAASVSPVLRQMKETNARLARAVQLIKERRQKAAKAREE</sequence>
<dbReference type="AlphaFoldDB" id="A0A086KIK5"/>
<dbReference type="Proteomes" id="UP000028837">
    <property type="component" value="Unassembled WGS sequence"/>
</dbReference>
<proteinExistence type="predicted"/>
<dbReference type="OrthoDB" id="10476220at2759"/>
<feature type="compositionally biased region" description="Low complexity" evidence="2">
    <location>
        <begin position="912"/>
        <end position="946"/>
    </location>
</feature>
<feature type="region of interest" description="Disordered" evidence="2">
    <location>
        <begin position="33"/>
        <end position="156"/>
    </location>
</feature>
<evidence type="ECO:0000256" key="2">
    <source>
        <dbReference type="SAM" id="MobiDB-lite"/>
    </source>
</evidence>
<feature type="compositionally biased region" description="Low complexity" evidence="2">
    <location>
        <begin position="231"/>
        <end position="255"/>
    </location>
</feature>
<feature type="compositionally biased region" description="Low complexity" evidence="2">
    <location>
        <begin position="590"/>
        <end position="630"/>
    </location>
</feature>
<comment type="caution">
    <text evidence="3">The sequence shown here is derived from an EMBL/GenBank/DDBJ whole genome shotgun (WGS) entry which is preliminary data.</text>
</comment>
<feature type="compositionally biased region" description="Basic and acidic residues" evidence="2">
    <location>
        <begin position="90"/>
        <end position="99"/>
    </location>
</feature>
<feature type="region of interest" description="Disordered" evidence="2">
    <location>
        <begin position="552"/>
        <end position="571"/>
    </location>
</feature>
<feature type="compositionally biased region" description="Basic and acidic residues" evidence="2">
    <location>
        <begin position="686"/>
        <end position="696"/>
    </location>
</feature>
<reference evidence="3 4" key="1">
    <citation type="submission" date="2014-02" db="EMBL/GenBank/DDBJ databases">
        <authorList>
            <person name="Sibley D."/>
            <person name="Venepally P."/>
            <person name="Karamycheva S."/>
            <person name="Hadjithomas M."/>
            <person name="Khan A."/>
            <person name="Brunk B."/>
            <person name="Roos D."/>
            <person name="Caler E."/>
            <person name="Lorenzi H."/>
        </authorList>
    </citation>
    <scope>NUCLEOTIDE SEQUENCE [LARGE SCALE GENOMIC DNA]</scope>
    <source>
        <strain evidence="3 4">GAB2-2007-GAL-DOM2</strain>
    </source>
</reference>
<feature type="compositionally biased region" description="Basic and acidic residues" evidence="2">
    <location>
        <begin position="44"/>
        <end position="56"/>
    </location>
</feature>